<dbReference type="Pfam" id="PF25828">
    <property type="entry name" value="CC_Cfap43"/>
    <property type="match status" value="1"/>
</dbReference>
<dbReference type="OrthoDB" id="535167at2759"/>
<dbReference type="InterPro" id="IPR001680">
    <property type="entry name" value="WD40_rpt"/>
</dbReference>
<feature type="coiled-coil region" evidence="10">
    <location>
        <begin position="841"/>
        <end position="886"/>
    </location>
</feature>
<evidence type="ECO:0000256" key="4">
    <source>
        <dbReference type="ARBA" id="ARBA00022737"/>
    </source>
</evidence>
<gene>
    <name evidence="12" type="ORF">CUNI_LOCUS11551</name>
</gene>
<dbReference type="Proteomes" id="UP000678393">
    <property type="component" value="Unassembled WGS sequence"/>
</dbReference>
<comment type="subcellular location">
    <subcellularLocation>
        <location evidence="1">Cytoplasm</location>
        <location evidence="1">Cytoskeleton</location>
        <location evidence="1">Cilium axoneme</location>
    </subcellularLocation>
</comment>
<dbReference type="SUPFAM" id="SSF50978">
    <property type="entry name" value="WD40 repeat-like"/>
    <property type="match status" value="1"/>
</dbReference>
<dbReference type="GO" id="GO:0060271">
    <property type="term" value="P:cilium assembly"/>
    <property type="evidence" value="ECO:0007669"/>
    <property type="project" value="TreeGrafter"/>
</dbReference>
<evidence type="ECO:0000256" key="7">
    <source>
        <dbReference type="ARBA" id="ARBA00023273"/>
    </source>
</evidence>
<dbReference type="PANTHER" id="PTHR14885:SF1">
    <property type="entry name" value="CILIA- AND FLAGELLA-ASSOCIATED PROTEIN 43"/>
    <property type="match status" value="1"/>
</dbReference>
<evidence type="ECO:0000313" key="13">
    <source>
        <dbReference type="Proteomes" id="UP000678393"/>
    </source>
</evidence>
<keyword evidence="3" id="KW-0853">WD repeat</keyword>
<feature type="region of interest" description="Disordered" evidence="11">
    <location>
        <begin position="775"/>
        <end position="800"/>
    </location>
</feature>
<keyword evidence="7" id="KW-0966">Cell projection</keyword>
<dbReference type="InterPro" id="IPR036322">
    <property type="entry name" value="WD40_repeat_dom_sf"/>
</dbReference>
<evidence type="ECO:0000256" key="3">
    <source>
        <dbReference type="ARBA" id="ARBA00022574"/>
    </source>
</evidence>
<comment type="similarity">
    <text evidence="8">Belongs to the CFAP43 family.</text>
</comment>
<keyword evidence="2" id="KW-0963">Cytoplasm</keyword>
<protein>
    <recommendedName>
        <fullName evidence="9">Cilia- and flagella-associated protein 43</fullName>
    </recommendedName>
</protein>
<proteinExistence type="inferred from homology"/>
<dbReference type="GO" id="GO:0005930">
    <property type="term" value="C:axoneme"/>
    <property type="evidence" value="ECO:0007669"/>
    <property type="project" value="UniProtKB-SubCell"/>
</dbReference>
<keyword evidence="5 10" id="KW-0175">Coiled coil</keyword>
<evidence type="ECO:0000256" key="1">
    <source>
        <dbReference type="ARBA" id="ARBA00004430"/>
    </source>
</evidence>
<dbReference type="GO" id="GO:0003341">
    <property type="term" value="P:cilium movement"/>
    <property type="evidence" value="ECO:0007669"/>
    <property type="project" value="UniProtKB-ARBA"/>
</dbReference>
<evidence type="ECO:0000256" key="8">
    <source>
        <dbReference type="ARBA" id="ARBA00023605"/>
    </source>
</evidence>
<dbReference type="EMBL" id="CAJHNH020002223">
    <property type="protein sequence ID" value="CAG5125993.1"/>
    <property type="molecule type" value="Genomic_DNA"/>
</dbReference>
<dbReference type="InterPro" id="IPR015943">
    <property type="entry name" value="WD40/YVTN_repeat-like_dom_sf"/>
</dbReference>
<comment type="caution">
    <text evidence="12">The sequence shown here is derived from an EMBL/GenBank/DDBJ whole genome shotgun (WGS) entry which is preliminary data.</text>
</comment>
<evidence type="ECO:0000256" key="10">
    <source>
        <dbReference type="SAM" id="Coils"/>
    </source>
</evidence>
<sequence>DGVIRLLDVTKDKIALKEELNVTYPVSSLAFSPNYMTLAWGSPDGTIEHYICGNKNSKTTLLDVKHGLIVGIGALPLGSDCAVSLRESGLLQVWKITDGTFQSELQIGEWAESLACSRLAQYAVAGTTSGNLCFIDLTNPQKPRLIIKQRLFRQPLKHLVFNGDAGTLLFVASNVSSIFVVDARATMGFNVLGFLTVSGKTQSLSTHVSGHNSTLLVACNNNPQITGSNLLYKFTISDDTIKDIHLHYKSSMCDIKEESCRSLKMGLRHAICSMALGENDIVYAISASSKRLLTFTLPDQDKKLRKIDLLLTPTDDYPGHHLPGGNVLISPHSKWLLTYGPDGNIKIRTCAALERTALFTPFEYRDGGVQTVAFSDDYLYILCVGFDDSICCCHWNRSKGKSGSGLGAKQKRDRDMDFANRENSRLAAFQEYVHGYRGNRKASEIEQERKAGIELAKQKAQDRDEIYISPPPSPSVNATWLEQREIDLLRQEGQHFASVKYELRSQIRDIRKTIQTMMIQNNDLADIEKLSRNEFDLDLEEQNRLQAEGEAEIQKVREDIEYENLSKLYLREKIKEQCWDNMKVKGRAIQAFNSPLEVTNFPLRERSAETLKMIKTVSTRRKIEMREAEARKQIAEVSYKMSMPDEEGETEEASESGADHLSLSGSLGAQCGGDNELFYNQFDLHCREQKIGQIILIEDAIHRIKEAFNKEFDEVYSKKEQEITKVKEKNKRISKIIDYLGLDEGILEPTMSVAEKPELLFEVDESEIKAEKYLTPEQRKQLEEEKRLEEERRAREKGDNARERALEMMMGGVLEIKKEDELKKDVPKPAFMLTKKEEEFSEEEQKMFKEYLKKVQDLNEEREKFKKQLDSELRKLQVTIQENLQAFDDTLNSLFQHKVKIMMVVFQEELKILRLRYAMLIQEEIEIQEKDLVHVLEQKKQLKHQTSEAVVEAKKHLEHVRNEYDTLQAEDKYLDRSFKREFTDISAVLADALYKLFKKRPRMHKIRPSEAAVSKNYNPFIDRPSSALQLAQQKTLLHTGLEELDRFSNAPDGLDVSVWERMCKLRHAKVESELLLKTKAHALAEVQSFVHKRHTEDEKLKVEIEQVNHKLSKLKEDEQRFILNLEVQLLLKQGQIEVDSGPFIQDFRDSVLIHRSVVEDLNATIKQLGESKIASMVESKDFRKGIIQLEWEHRKMSMEMEDLESKMKDIQFIKVTREIQAFLQEEDYEAKKQAEIATLEHTIATLKKHHEKNITKRKQTLKTLSKGARSKETSNEKLYAELLDLNVVVNERRHIEEVNGGYRDDGGVAKRYQEIKQRRKLIDLAKAQAQEIAVLRSEVERLRMRTFPALVQVER</sequence>
<dbReference type="SMART" id="SM00320">
    <property type="entry name" value="WD40"/>
    <property type="match status" value="5"/>
</dbReference>
<evidence type="ECO:0000256" key="11">
    <source>
        <dbReference type="SAM" id="MobiDB-lite"/>
    </source>
</evidence>
<feature type="non-terminal residue" evidence="12">
    <location>
        <position position="1355"/>
    </location>
</feature>
<evidence type="ECO:0000256" key="9">
    <source>
        <dbReference type="ARBA" id="ARBA00023662"/>
    </source>
</evidence>
<organism evidence="12 13">
    <name type="scientific">Candidula unifasciata</name>
    <dbReference type="NCBI Taxonomy" id="100452"/>
    <lineage>
        <taxon>Eukaryota</taxon>
        <taxon>Metazoa</taxon>
        <taxon>Spiralia</taxon>
        <taxon>Lophotrochozoa</taxon>
        <taxon>Mollusca</taxon>
        <taxon>Gastropoda</taxon>
        <taxon>Heterobranchia</taxon>
        <taxon>Euthyneura</taxon>
        <taxon>Panpulmonata</taxon>
        <taxon>Eupulmonata</taxon>
        <taxon>Stylommatophora</taxon>
        <taxon>Helicina</taxon>
        <taxon>Helicoidea</taxon>
        <taxon>Geomitridae</taxon>
        <taxon>Candidula</taxon>
    </lineage>
</organism>
<evidence type="ECO:0000256" key="6">
    <source>
        <dbReference type="ARBA" id="ARBA00023212"/>
    </source>
</evidence>
<keyword evidence="13" id="KW-1185">Reference proteome</keyword>
<reference evidence="12" key="1">
    <citation type="submission" date="2021-04" db="EMBL/GenBank/DDBJ databases">
        <authorList>
            <consortium name="Molecular Ecology Group"/>
        </authorList>
    </citation>
    <scope>NUCLEOTIDE SEQUENCE</scope>
</reference>
<name>A0A8S3Z9I8_9EUPU</name>
<dbReference type="PANTHER" id="PTHR14885">
    <property type="entry name" value="CILIA- AND FLAGELLA-ASSOCIATED PROTEIN 43-RELATED"/>
    <property type="match status" value="1"/>
</dbReference>
<evidence type="ECO:0000313" key="12">
    <source>
        <dbReference type="EMBL" id="CAG5125993.1"/>
    </source>
</evidence>
<accession>A0A8S3Z9I8</accession>
<evidence type="ECO:0000256" key="2">
    <source>
        <dbReference type="ARBA" id="ARBA00022490"/>
    </source>
</evidence>
<feature type="coiled-coil region" evidence="10">
    <location>
        <begin position="925"/>
        <end position="970"/>
    </location>
</feature>
<evidence type="ECO:0000256" key="5">
    <source>
        <dbReference type="ARBA" id="ARBA00023054"/>
    </source>
</evidence>
<dbReference type="Gene3D" id="2.130.10.10">
    <property type="entry name" value="YVTN repeat-like/Quinoprotein amine dehydrogenase"/>
    <property type="match status" value="2"/>
</dbReference>
<keyword evidence="6" id="KW-0206">Cytoskeleton</keyword>
<keyword evidence="4" id="KW-0677">Repeat</keyword>